<dbReference type="EMBL" id="JBANRG010000012">
    <property type="protein sequence ID" value="KAK7461854.1"/>
    <property type="molecule type" value="Genomic_DNA"/>
</dbReference>
<protein>
    <submittedName>
        <fullName evidence="2">Uncharacterized protein</fullName>
    </submittedName>
</protein>
<comment type="caution">
    <text evidence="2">The sequence shown here is derived from an EMBL/GenBank/DDBJ whole genome shotgun (WGS) entry which is preliminary data.</text>
</comment>
<sequence>MEKPSRDDSSRSVYQPDEESGRPTEIQRTDETEDNRPELPPVPQTPSILGWVQNRRRRQPNIVRHFDSGIRIPQAARGRLEEPDTEEGGEVSDEEVIDLPPEYSAS</sequence>
<name>A0ABR1JNZ5_9AGAR</name>
<proteinExistence type="predicted"/>
<feature type="compositionally biased region" description="Basic and acidic residues" evidence="1">
    <location>
        <begin position="1"/>
        <end position="10"/>
    </location>
</feature>
<dbReference type="Proteomes" id="UP001498398">
    <property type="component" value="Unassembled WGS sequence"/>
</dbReference>
<accession>A0ABR1JNZ5</accession>
<gene>
    <name evidence="2" type="ORF">VKT23_008284</name>
</gene>
<feature type="region of interest" description="Disordered" evidence="1">
    <location>
        <begin position="74"/>
        <end position="106"/>
    </location>
</feature>
<evidence type="ECO:0000313" key="2">
    <source>
        <dbReference type="EMBL" id="KAK7461854.1"/>
    </source>
</evidence>
<feature type="compositionally biased region" description="Acidic residues" evidence="1">
    <location>
        <begin position="83"/>
        <end position="97"/>
    </location>
</feature>
<feature type="compositionally biased region" description="Basic and acidic residues" evidence="1">
    <location>
        <begin position="19"/>
        <end position="37"/>
    </location>
</feature>
<feature type="region of interest" description="Disordered" evidence="1">
    <location>
        <begin position="1"/>
        <end position="54"/>
    </location>
</feature>
<keyword evidence="3" id="KW-1185">Reference proteome</keyword>
<evidence type="ECO:0000256" key="1">
    <source>
        <dbReference type="SAM" id="MobiDB-lite"/>
    </source>
</evidence>
<organism evidence="2 3">
    <name type="scientific">Marasmiellus scandens</name>
    <dbReference type="NCBI Taxonomy" id="2682957"/>
    <lineage>
        <taxon>Eukaryota</taxon>
        <taxon>Fungi</taxon>
        <taxon>Dikarya</taxon>
        <taxon>Basidiomycota</taxon>
        <taxon>Agaricomycotina</taxon>
        <taxon>Agaricomycetes</taxon>
        <taxon>Agaricomycetidae</taxon>
        <taxon>Agaricales</taxon>
        <taxon>Marasmiineae</taxon>
        <taxon>Omphalotaceae</taxon>
        <taxon>Marasmiellus</taxon>
    </lineage>
</organism>
<evidence type="ECO:0000313" key="3">
    <source>
        <dbReference type="Proteomes" id="UP001498398"/>
    </source>
</evidence>
<reference evidence="2 3" key="1">
    <citation type="submission" date="2024-01" db="EMBL/GenBank/DDBJ databases">
        <title>A draft genome for the cacao thread blight pathogen Marasmiellus scandens.</title>
        <authorList>
            <person name="Baruah I.K."/>
            <person name="Leung J."/>
            <person name="Bukari Y."/>
            <person name="Amoako-Attah I."/>
            <person name="Meinhardt L.W."/>
            <person name="Bailey B.A."/>
            <person name="Cohen S.P."/>
        </authorList>
    </citation>
    <scope>NUCLEOTIDE SEQUENCE [LARGE SCALE GENOMIC DNA]</scope>
    <source>
        <strain evidence="2 3">GH-19</strain>
    </source>
</reference>